<dbReference type="Pfam" id="PF00440">
    <property type="entry name" value="TetR_N"/>
    <property type="match status" value="1"/>
</dbReference>
<dbReference type="PROSITE" id="PS50977">
    <property type="entry name" value="HTH_TETR_2"/>
    <property type="match status" value="1"/>
</dbReference>
<dbReference type="Pfam" id="PF17932">
    <property type="entry name" value="TetR_C_24"/>
    <property type="match status" value="1"/>
</dbReference>
<name>A0ABN5IBS8_9ACTN</name>
<dbReference type="InterPro" id="IPR050109">
    <property type="entry name" value="HTH-type_TetR-like_transc_reg"/>
</dbReference>
<proteinExistence type="predicted"/>
<dbReference type="PRINTS" id="PR00455">
    <property type="entry name" value="HTHTETR"/>
</dbReference>
<dbReference type="EMBL" id="CP026652">
    <property type="protein sequence ID" value="AVH60649.1"/>
    <property type="molecule type" value="Genomic_DNA"/>
</dbReference>
<dbReference type="Gene3D" id="1.10.10.60">
    <property type="entry name" value="Homeodomain-like"/>
    <property type="match status" value="1"/>
</dbReference>
<evidence type="ECO:0000256" key="3">
    <source>
        <dbReference type="SAM" id="MobiDB-lite"/>
    </source>
</evidence>
<protein>
    <submittedName>
        <fullName evidence="5">TetR/AcrR family transcriptional regulator</fullName>
    </submittedName>
</protein>
<dbReference type="PROSITE" id="PS01081">
    <property type="entry name" value="HTH_TETR_1"/>
    <property type="match status" value="1"/>
</dbReference>
<dbReference type="InterPro" id="IPR041490">
    <property type="entry name" value="KstR2_TetR_C"/>
</dbReference>
<feature type="domain" description="HTH tetR-type" evidence="4">
    <location>
        <begin position="14"/>
        <end position="74"/>
    </location>
</feature>
<feature type="DNA-binding region" description="H-T-H motif" evidence="2">
    <location>
        <begin position="37"/>
        <end position="56"/>
    </location>
</feature>
<dbReference type="InterPro" id="IPR023772">
    <property type="entry name" value="DNA-bd_HTH_TetR-type_CS"/>
</dbReference>
<accession>A0ABN5IBS8</accession>
<dbReference type="Proteomes" id="UP000238413">
    <property type="component" value="Chromosome"/>
</dbReference>
<evidence type="ECO:0000256" key="1">
    <source>
        <dbReference type="ARBA" id="ARBA00023125"/>
    </source>
</evidence>
<feature type="compositionally biased region" description="Basic and acidic residues" evidence="3">
    <location>
        <begin position="202"/>
        <end position="217"/>
    </location>
</feature>
<evidence type="ECO:0000313" key="5">
    <source>
        <dbReference type="EMBL" id="AVH60649.1"/>
    </source>
</evidence>
<dbReference type="InterPro" id="IPR036271">
    <property type="entry name" value="Tet_transcr_reg_TetR-rel_C_sf"/>
</dbReference>
<dbReference type="Gene3D" id="1.10.357.10">
    <property type="entry name" value="Tetracycline Repressor, domain 2"/>
    <property type="match status" value="1"/>
</dbReference>
<dbReference type="PANTHER" id="PTHR30055:SF226">
    <property type="entry name" value="HTH-TYPE TRANSCRIPTIONAL REGULATOR PKSA"/>
    <property type="match status" value="1"/>
</dbReference>
<organism evidence="5 6">
    <name type="scientific">Streptomyces dengpaensis</name>
    <dbReference type="NCBI Taxonomy" id="2049881"/>
    <lineage>
        <taxon>Bacteria</taxon>
        <taxon>Bacillati</taxon>
        <taxon>Actinomycetota</taxon>
        <taxon>Actinomycetes</taxon>
        <taxon>Kitasatosporales</taxon>
        <taxon>Streptomycetaceae</taxon>
        <taxon>Streptomyces</taxon>
    </lineage>
</organism>
<gene>
    <name evidence="5" type="ORF">C4B68_38285</name>
</gene>
<dbReference type="InterPro" id="IPR001647">
    <property type="entry name" value="HTH_TetR"/>
</dbReference>
<evidence type="ECO:0000259" key="4">
    <source>
        <dbReference type="PROSITE" id="PS50977"/>
    </source>
</evidence>
<evidence type="ECO:0000256" key="2">
    <source>
        <dbReference type="PROSITE-ProRule" id="PRU00335"/>
    </source>
</evidence>
<dbReference type="InterPro" id="IPR009057">
    <property type="entry name" value="Homeodomain-like_sf"/>
</dbReference>
<reference evidence="5 6" key="1">
    <citation type="submission" date="2018-02" db="EMBL/GenBank/DDBJ databases">
        <title>Complete genome sequence of Streptomyces dengpaensis, the producer of angucyclines.</title>
        <authorList>
            <person name="Yumei L."/>
        </authorList>
    </citation>
    <scope>NUCLEOTIDE SEQUENCE [LARGE SCALE GENOMIC DNA]</scope>
    <source>
        <strain evidence="5 6">XZHG99</strain>
    </source>
</reference>
<dbReference type="PANTHER" id="PTHR30055">
    <property type="entry name" value="HTH-TYPE TRANSCRIPTIONAL REGULATOR RUTR"/>
    <property type="match status" value="1"/>
</dbReference>
<dbReference type="RefSeq" id="WP_099506298.1">
    <property type="nucleotide sequence ID" value="NZ_CP026652.1"/>
</dbReference>
<sequence length="217" mass="22999">MAYRSTARTEAKRLAHRERLLEAARGLLAEGGYAAASVSALAERAGVATGSVYNHFASKQELLAAVFRHIAGHELAAVREAVHAESGAAEQLRALVEAFSYRALRARRTAWAMIAEPVDPLVEAERLTYRRGYHALAEETIAAGIASGELPPQDARLSAAAVTGAISEALLGPLSPVSEQTEPEPVVEAIAALSLRAVGAADRPDQQHTDHQRGLPS</sequence>
<evidence type="ECO:0000313" key="6">
    <source>
        <dbReference type="Proteomes" id="UP000238413"/>
    </source>
</evidence>
<keyword evidence="6" id="KW-1185">Reference proteome</keyword>
<dbReference type="SUPFAM" id="SSF46689">
    <property type="entry name" value="Homeodomain-like"/>
    <property type="match status" value="1"/>
</dbReference>
<keyword evidence="1 2" id="KW-0238">DNA-binding</keyword>
<feature type="region of interest" description="Disordered" evidence="3">
    <location>
        <begin position="198"/>
        <end position="217"/>
    </location>
</feature>
<dbReference type="SUPFAM" id="SSF48498">
    <property type="entry name" value="Tetracyclin repressor-like, C-terminal domain"/>
    <property type="match status" value="1"/>
</dbReference>